<evidence type="ECO:0000256" key="1">
    <source>
        <dbReference type="ARBA" id="ARBA00004442"/>
    </source>
</evidence>
<evidence type="ECO:0000256" key="2">
    <source>
        <dbReference type="ARBA" id="ARBA00023136"/>
    </source>
</evidence>
<dbReference type="Proteomes" id="UP000183209">
    <property type="component" value="Unassembled WGS sequence"/>
</dbReference>
<dbReference type="InterPro" id="IPR036942">
    <property type="entry name" value="Beta-barrel_TonB_sf"/>
</dbReference>
<evidence type="ECO:0000256" key="3">
    <source>
        <dbReference type="ARBA" id="ARBA00023237"/>
    </source>
</evidence>
<comment type="subcellular location">
    <subcellularLocation>
        <location evidence="1">Cell outer membrane</location>
    </subcellularLocation>
</comment>
<keyword evidence="2" id="KW-0472">Membrane</keyword>
<dbReference type="SUPFAM" id="SSF49464">
    <property type="entry name" value="Carboxypeptidase regulatory domain-like"/>
    <property type="match status" value="1"/>
</dbReference>
<gene>
    <name evidence="5" type="ORF">SAMN04487906_0475</name>
</gene>
<name>A0A1I6PU32_9FLAO</name>
<sequence length="803" mass="92064">MLTKLTKLLGLVFVFIAYSGNAQKYSVQGKVISDEQKALIYANVFLLKNSDSTLVKAVSSNEHGAFEFTHIEPGTYILKSSYVGYTDYAQPLVIANSIQDIQLVLTKNVQELEGVVVNQPTIERKSDRLVFNVENTSLSELSSYDILKQTPGVIVTNSSILVKNSSAEVYINDRPVYLTGSELNSLLTNYSGSNIKSVEVITNPSAKYDAEASTIINITTAKSISIGYKGSVEGRWTQAVFPKYSLGTSHYYKNDFVNAFLNYSYNPKKQYKHDNSYVNWFDGNTPNGQWESDFRKVTRSYAHQLSTILDFTLGEKSDISLSSNILHSPNKKLANDIRTNVYDANEQLASYFDTDSDLDNDRSNVSVTMDYELKIGEKGATMNLVSDYIYYKDAQNQFLETNYYAVDNTSTGTDSFDFYAEQKNDIYTQGLDFSIPSDASSFETGVKYSAIKSNSLVNYSGDVVPLNTVDDQFKYTENVYAGYAQFNKEWEKWSLSTGLRGEYTDVEANSIALGDINTQKYFELFPTSIITYVPSENHQYSMSYKRSLERPKYGSLNPYRYYYNEDQYIGGNPSLTRAIENKIALDYTYKGQFIFSLYYQHVNNNLSKLVFQENENQILYESYYNIDHEFQYSLDFTYYGYVNSWWYLYTYMSGFYLENEFVALESGGVREQNHTMGYLGQAYNQFSLAKDGTLNANMTLYYLSNFIQGSYHFKNQFYVDLGLTKSLWNKRATVSLNIADIFNTNQVWIRSQYLNQDNAYKSMAENRNITLGFKYKFGNFRLADNNRETKSEEQERLEEKPVM</sequence>
<dbReference type="Gene3D" id="2.60.40.1120">
    <property type="entry name" value="Carboxypeptidase-like, regulatory domain"/>
    <property type="match status" value="1"/>
</dbReference>
<dbReference type="GO" id="GO:0009279">
    <property type="term" value="C:cell outer membrane"/>
    <property type="evidence" value="ECO:0007669"/>
    <property type="project" value="UniProtKB-SubCell"/>
</dbReference>
<accession>A0A1I6PU32</accession>
<reference evidence="5 6" key="1">
    <citation type="submission" date="2016-10" db="EMBL/GenBank/DDBJ databases">
        <authorList>
            <person name="de Groot N.N."/>
        </authorList>
    </citation>
    <scope>NUCLEOTIDE SEQUENCE [LARGE SCALE GENOMIC DNA]</scope>
    <source>
        <strain evidence="5 6">CGMCC 1.6114</strain>
    </source>
</reference>
<evidence type="ECO:0000313" key="6">
    <source>
        <dbReference type="Proteomes" id="UP000183209"/>
    </source>
</evidence>
<dbReference type="AlphaFoldDB" id="A0A1I6PU32"/>
<feature type="domain" description="Outer membrane protein beta-barrel" evidence="4">
    <location>
        <begin position="374"/>
        <end position="775"/>
    </location>
</feature>
<dbReference type="RefSeq" id="WP_083425839.1">
    <property type="nucleotide sequence ID" value="NZ_FPAG01000001.1"/>
</dbReference>
<evidence type="ECO:0000313" key="5">
    <source>
        <dbReference type="EMBL" id="SFS43729.1"/>
    </source>
</evidence>
<dbReference type="InterPro" id="IPR008969">
    <property type="entry name" value="CarboxyPept-like_regulatory"/>
</dbReference>
<dbReference type="Pfam" id="PF14905">
    <property type="entry name" value="OMP_b-brl_3"/>
    <property type="match status" value="1"/>
</dbReference>
<keyword evidence="3" id="KW-0998">Cell outer membrane</keyword>
<dbReference type="Gene3D" id="2.40.170.20">
    <property type="entry name" value="TonB-dependent receptor, beta-barrel domain"/>
    <property type="match status" value="1"/>
</dbReference>
<dbReference type="PANTHER" id="PTHR40980:SF4">
    <property type="entry name" value="TONB-DEPENDENT RECEPTOR-LIKE BETA-BARREL DOMAIN-CONTAINING PROTEIN"/>
    <property type="match status" value="1"/>
</dbReference>
<organism evidence="5 6">
    <name type="scientific">Zhouia amylolytica</name>
    <dbReference type="NCBI Taxonomy" id="376730"/>
    <lineage>
        <taxon>Bacteria</taxon>
        <taxon>Pseudomonadati</taxon>
        <taxon>Bacteroidota</taxon>
        <taxon>Flavobacteriia</taxon>
        <taxon>Flavobacteriales</taxon>
        <taxon>Flavobacteriaceae</taxon>
        <taxon>Zhouia</taxon>
    </lineage>
</organism>
<dbReference type="PANTHER" id="PTHR40980">
    <property type="entry name" value="PLUG DOMAIN-CONTAINING PROTEIN"/>
    <property type="match status" value="1"/>
</dbReference>
<dbReference type="EMBL" id="FPAG01000001">
    <property type="protein sequence ID" value="SFS43729.1"/>
    <property type="molecule type" value="Genomic_DNA"/>
</dbReference>
<proteinExistence type="predicted"/>
<protein>
    <submittedName>
        <fullName evidence="5">CarboxypepD_reg-like domain-containing protein</fullName>
    </submittedName>
</protein>
<evidence type="ECO:0000259" key="4">
    <source>
        <dbReference type="Pfam" id="PF14905"/>
    </source>
</evidence>
<dbReference type="Pfam" id="PF13715">
    <property type="entry name" value="CarbopepD_reg_2"/>
    <property type="match status" value="1"/>
</dbReference>
<dbReference type="OrthoDB" id="8764943at2"/>
<dbReference type="InterPro" id="IPR041700">
    <property type="entry name" value="OMP_b-brl_3"/>
</dbReference>
<dbReference type="SUPFAM" id="SSF56935">
    <property type="entry name" value="Porins"/>
    <property type="match status" value="1"/>
</dbReference>